<evidence type="ECO:0000313" key="2">
    <source>
        <dbReference type="Proteomes" id="UP000825799"/>
    </source>
</evidence>
<accession>A0ABX8WB01</accession>
<dbReference type="InterPro" id="IPR023393">
    <property type="entry name" value="START-like_dom_sf"/>
</dbReference>
<gene>
    <name evidence="1" type="ORF">K1X15_10690</name>
</gene>
<organism evidence="1 2">
    <name type="scientific">Devosia salina</name>
    <dbReference type="NCBI Taxonomy" id="2860336"/>
    <lineage>
        <taxon>Bacteria</taxon>
        <taxon>Pseudomonadati</taxon>
        <taxon>Pseudomonadota</taxon>
        <taxon>Alphaproteobacteria</taxon>
        <taxon>Hyphomicrobiales</taxon>
        <taxon>Devosiaceae</taxon>
        <taxon>Devosia</taxon>
    </lineage>
</organism>
<evidence type="ECO:0000313" key="1">
    <source>
        <dbReference type="EMBL" id="QYO75136.1"/>
    </source>
</evidence>
<dbReference type="CDD" id="cd07812">
    <property type="entry name" value="SRPBCC"/>
    <property type="match status" value="1"/>
</dbReference>
<reference evidence="1 2" key="1">
    <citation type="submission" date="2021-08" db="EMBL/GenBank/DDBJ databases">
        <title>Devosia salina sp. nov., isolated from the South China Sea sediment.</title>
        <authorList>
            <person name="Zhou Z."/>
        </authorList>
    </citation>
    <scope>NUCLEOTIDE SEQUENCE [LARGE SCALE GENOMIC DNA]</scope>
    <source>
        <strain evidence="1 2">SCS-3</strain>
    </source>
</reference>
<proteinExistence type="predicted"/>
<protein>
    <submittedName>
        <fullName evidence="1">SRPBCC family protein</fullName>
    </submittedName>
</protein>
<dbReference type="Proteomes" id="UP000825799">
    <property type="component" value="Chromosome"/>
</dbReference>
<name>A0ABX8WB01_9HYPH</name>
<keyword evidence="2" id="KW-1185">Reference proteome</keyword>
<dbReference type="RefSeq" id="WP_220303600.1">
    <property type="nucleotide sequence ID" value="NZ_CP080590.1"/>
</dbReference>
<dbReference type="EMBL" id="CP080590">
    <property type="protein sequence ID" value="QYO75136.1"/>
    <property type="molecule type" value="Genomic_DNA"/>
</dbReference>
<dbReference type="SUPFAM" id="SSF55961">
    <property type="entry name" value="Bet v1-like"/>
    <property type="match status" value="1"/>
</dbReference>
<dbReference type="Gene3D" id="3.30.530.20">
    <property type="match status" value="1"/>
</dbReference>
<sequence>MALDYTTTIVIDLPRDKMIALFDDVDNLPKWQKGLKSFEPLEGSPGMPGAKSRLTYQMGKREMVMIETITKRELPDAFDGTYEIEGVHNIVENRFSELGPDRTLWESHNIFQFASLQMKLMGWLMPGMFRRQSQKYAEDFKAFAERGVDVRDT</sequence>